<name>A0A6G0XED1_9STRA</name>
<proteinExistence type="predicted"/>
<keyword evidence="2" id="KW-1185">Reference proteome</keyword>
<evidence type="ECO:0000313" key="2">
    <source>
        <dbReference type="Proteomes" id="UP000481153"/>
    </source>
</evidence>
<gene>
    <name evidence="1" type="ORF">Ae201684_005615</name>
</gene>
<reference evidence="1 2" key="1">
    <citation type="submission" date="2019-07" db="EMBL/GenBank/DDBJ databases">
        <title>Genomics analysis of Aphanomyces spp. identifies a new class of oomycete effector associated with host adaptation.</title>
        <authorList>
            <person name="Gaulin E."/>
        </authorList>
    </citation>
    <scope>NUCLEOTIDE SEQUENCE [LARGE SCALE GENOMIC DNA]</scope>
    <source>
        <strain evidence="1 2">ATCC 201684</strain>
    </source>
</reference>
<dbReference type="EMBL" id="VJMJ01000072">
    <property type="protein sequence ID" value="KAF0738565.1"/>
    <property type="molecule type" value="Genomic_DNA"/>
</dbReference>
<accession>A0A6G0XED1</accession>
<organism evidence="1 2">
    <name type="scientific">Aphanomyces euteiches</name>
    <dbReference type="NCBI Taxonomy" id="100861"/>
    <lineage>
        <taxon>Eukaryota</taxon>
        <taxon>Sar</taxon>
        <taxon>Stramenopiles</taxon>
        <taxon>Oomycota</taxon>
        <taxon>Saprolegniomycetes</taxon>
        <taxon>Saprolegniales</taxon>
        <taxon>Verrucalvaceae</taxon>
        <taxon>Aphanomyces</taxon>
    </lineage>
</organism>
<sequence>MCFVTSFIVTLEACPVSFSAVRRRISQALASRGNGNVTRRQPRFKGLAFCSMVFSDCAFERRLIVEHWKKGDFSCSVWCAISSWQVAWETTCALLRGLCKSLALSDYRRSIERLSAQH</sequence>
<dbReference type="Proteomes" id="UP000481153">
    <property type="component" value="Unassembled WGS sequence"/>
</dbReference>
<evidence type="ECO:0000313" key="1">
    <source>
        <dbReference type="EMBL" id="KAF0738565.1"/>
    </source>
</evidence>
<dbReference type="AlphaFoldDB" id="A0A6G0XED1"/>
<comment type="caution">
    <text evidence="1">The sequence shown here is derived from an EMBL/GenBank/DDBJ whole genome shotgun (WGS) entry which is preliminary data.</text>
</comment>
<protein>
    <submittedName>
        <fullName evidence="1">Uncharacterized protein</fullName>
    </submittedName>
</protein>